<feature type="compositionally biased region" description="Low complexity" evidence="1">
    <location>
        <begin position="359"/>
        <end position="373"/>
    </location>
</feature>
<proteinExistence type="predicted"/>
<evidence type="ECO:0000313" key="4">
    <source>
        <dbReference type="Proteomes" id="UP000772434"/>
    </source>
</evidence>
<dbReference type="OrthoDB" id="3690045at2759"/>
<dbReference type="Pfam" id="PF20499">
    <property type="entry name" value="DUF6729"/>
    <property type="match status" value="1"/>
</dbReference>
<feature type="compositionally biased region" description="Low complexity" evidence="1">
    <location>
        <begin position="450"/>
        <end position="488"/>
    </location>
</feature>
<feature type="compositionally biased region" description="Basic and acidic residues" evidence="1">
    <location>
        <begin position="58"/>
        <end position="69"/>
    </location>
</feature>
<feature type="domain" description="DUF6729" evidence="2">
    <location>
        <begin position="124"/>
        <end position="237"/>
    </location>
</feature>
<organism evidence="3 4">
    <name type="scientific">Rhodocollybia butyracea</name>
    <dbReference type="NCBI Taxonomy" id="206335"/>
    <lineage>
        <taxon>Eukaryota</taxon>
        <taxon>Fungi</taxon>
        <taxon>Dikarya</taxon>
        <taxon>Basidiomycota</taxon>
        <taxon>Agaricomycotina</taxon>
        <taxon>Agaricomycetes</taxon>
        <taxon>Agaricomycetidae</taxon>
        <taxon>Agaricales</taxon>
        <taxon>Marasmiineae</taxon>
        <taxon>Omphalotaceae</taxon>
        <taxon>Rhodocollybia</taxon>
    </lineage>
</organism>
<dbReference type="Proteomes" id="UP000772434">
    <property type="component" value="Unassembled WGS sequence"/>
</dbReference>
<feature type="compositionally biased region" description="Polar residues" evidence="1">
    <location>
        <begin position="414"/>
        <end position="428"/>
    </location>
</feature>
<dbReference type="InterPro" id="IPR046616">
    <property type="entry name" value="DUF6729"/>
</dbReference>
<accession>A0A9P5UC65</accession>
<dbReference type="AlphaFoldDB" id="A0A9P5UC65"/>
<protein>
    <recommendedName>
        <fullName evidence="2">DUF6729 domain-containing protein</fullName>
    </recommendedName>
</protein>
<gene>
    <name evidence="3" type="ORF">BDP27DRAFT_1319527</name>
</gene>
<comment type="caution">
    <text evidence="3">The sequence shown here is derived from an EMBL/GenBank/DDBJ whole genome shotgun (WGS) entry which is preliminary data.</text>
</comment>
<reference evidence="3" key="1">
    <citation type="submission" date="2020-11" db="EMBL/GenBank/DDBJ databases">
        <authorList>
            <consortium name="DOE Joint Genome Institute"/>
            <person name="Ahrendt S."/>
            <person name="Riley R."/>
            <person name="Andreopoulos W."/>
            <person name="Labutti K."/>
            <person name="Pangilinan J."/>
            <person name="Ruiz-Duenas F.J."/>
            <person name="Barrasa J.M."/>
            <person name="Sanchez-Garcia M."/>
            <person name="Camarero S."/>
            <person name="Miyauchi S."/>
            <person name="Serrano A."/>
            <person name="Linde D."/>
            <person name="Babiker R."/>
            <person name="Drula E."/>
            <person name="Ayuso-Fernandez I."/>
            <person name="Pacheco R."/>
            <person name="Padilla G."/>
            <person name="Ferreira P."/>
            <person name="Barriuso J."/>
            <person name="Kellner H."/>
            <person name="Castanera R."/>
            <person name="Alfaro M."/>
            <person name="Ramirez L."/>
            <person name="Pisabarro A.G."/>
            <person name="Kuo A."/>
            <person name="Tritt A."/>
            <person name="Lipzen A."/>
            <person name="He G."/>
            <person name="Yan M."/>
            <person name="Ng V."/>
            <person name="Cullen D."/>
            <person name="Martin F."/>
            <person name="Rosso M.-N."/>
            <person name="Henrissat B."/>
            <person name="Hibbett D."/>
            <person name="Martinez A.T."/>
            <person name="Grigoriev I.V."/>
        </authorList>
    </citation>
    <scope>NUCLEOTIDE SEQUENCE</scope>
    <source>
        <strain evidence="3">AH 40177</strain>
    </source>
</reference>
<evidence type="ECO:0000313" key="3">
    <source>
        <dbReference type="EMBL" id="KAF9072858.1"/>
    </source>
</evidence>
<feature type="compositionally biased region" description="Basic residues" evidence="1">
    <location>
        <begin position="14"/>
        <end position="28"/>
    </location>
</feature>
<evidence type="ECO:0000259" key="2">
    <source>
        <dbReference type="Pfam" id="PF20499"/>
    </source>
</evidence>
<feature type="region of interest" description="Disordered" evidence="1">
    <location>
        <begin position="331"/>
        <end position="506"/>
    </location>
</feature>
<feature type="compositionally biased region" description="Polar residues" evidence="1">
    <location>
        <begin position="489"/>
        <end position="500"/>
    </location>
</feature>
<sequence>MNITTPDSYLHDTNHKKRRPGRPKGSGKKVKEQLLTPKRPVGRPRRDGLPSGSVLVRPKRDSSAPKDDWTELSQNEPDDFLSSLISALSSLPPPTSSGPSAAEAFKSHLNSLAPTSAHNQNLPTLYSILKTFWLPTSPGYFSLTASASARTLSDHKFFYWDPQPLVFNGIACPSCSAPLHNQGRIQSGPLKVFDVEREFFVIGAEYVCKTEKKSFASTDASILRALPSKLRDELPIKFVHANEDVGSDENAWCWKPAGVSKTLWNLVLGCVRADLKKETIVRLLRDTQKGLEPLQVVESDQLKAPSPDRDFMDAYSNAWTASSVTTVENDESQRLAPVETQNVNPISPSTSSLYASYTQSQSNNQNQPTSFNSGSYRFTPYDYPSRGTGPNPIPTPTPTLSESSVDSVLHSAVSAAQVQPQPSPSSFGAISESLGLNDHTRLSPSHHAHTPSTTSSQLSPSVTPVLTHSTIPSSSSATQPSSTATPLSRVQQRSSSNVMNTVERRNYAYPVTDYTVQEQPRHSQKHQQIQHTHSQPLPVPQIQIQHSEPQSQSLPQIQIHPFQQNHPGLVMNSPGSAAAHEIIASSLGMVSHHIHRYDTNGSGHLNVNENLHSTPSPTDMTLQQQLTGTAPVVSSSTTQSIAAAPPLPTISAANTSAPTPTVLTQTQQTTSFINGQRPQRQRNPRHCSKCGMTQCKGKGGRTFCTNACRDCGRLDCKGRNSRRPDKTCQEGWV</sequence>
<evidence type="ECO:0000256" key="1">
    <source>
        <dbReference type="SAM" id="MobiDB-lite"/>
    </source>
</evidence>
<dbReference type="EMBL" id="JADNRY010000021">
    <property type="protein sequence ID" value="KAF9072858.1"/>
    <property type="molecule type" value="Genomic_DNA"/>
</dbReference>
<keyword evidence="4" id="KW-1185">Reference proteome</keyword>
<feature type="region of interest" description="Disordered" evidence="1">
    <location>
        <begin position="1"/>
        <end position="72"/>
    </location>
</feature>
<name>A0A9P5UC65_9AGAR</name>
<feature type="compositionally biased region" description="Polar residues" evidence="1">
    <location>
        <begin position="339"/>
        <end position="358"/>
    </location>
</feature>